<dbReference type="InterPro" id="IPR000953">
    <property type="entry name" value="Chromo/chromo_shadow_dom"/>
</dbReference>
<dbReference type="EMBL" id="JAAAHW010009019">
    <property type="protein sequence ID" value="KAF9943604.1"/>
    <property type="molecule type" value="Genomic_DNA"/>
</dbReference>
<dbReference type="Proteomes" id="UP000749646">
    <property type="component" value="Unassembled WGS sequence"/>
</dbReference>
<evidence type="ECO:0000313" key="3">
    <source>
        <dbReference type="Proteomes" id="UP000749646"/>
    </source>
</evidence>
<keyword evidence="3" id="KW-1185">Reference proteome</keyword>
<feature type="domain" description="Chromo" evidence="1">
    <location>
        <begin position="102"/>
        <end position="148"/>
    </location>
</feature>
<evidence type="ECO:0000313" key="2">
    <source>
        <dbReference type="EMBL" id="KAF9943604.1"/>
    </source>
</evidence>
<proteinExistence type="predicted"/>
<feature type="non-terminal residue" evidence="2">
    <location>
        <position position="1"/>
    </location>
</feature>
<dbReference type="InterPro" id="IPR016197">
    <property type="entry name" value="Chromo-like_dom_sf"/>
</dbReference>
<comment type="caution">
    <text evidence="2">The sequence shown here is derived from an EMBL/GenBank/DDBJ whole genome shotgun (WGS) entry which is preliminary data.</text>
</comment>
<dbReference type="AlphaFoldDB" id="A0A9P6LUG0"/>
<organism evidence="2 3">
    <name type="scientific">Modicella reniformis</name>
    <dbReference type="NCBI Taxonomy" id="1440133"/>
    <lineage>
        <taxon>Eukaryota</taxon>
        <taxon>Fungi</taxon>
        <taxon>Fungi incertae sedis</taxon>
        <taxon>Mucoromycota</taxon>
        <taxon>Mortierellomycotina</taxon>
        <taxon>Mortierellomycetes</taxon>
        <taxon>Mortierellales</taxon>
        <taxon>Mortierellaceae</taxon>
        <taxon>Modicella</taxon>
    </lineage>
</organism>
<dbReference type="SUPFAM" id="SSF54160">
    <property type="entry name" value="Chromo domain-like"/>
    <property type="match status" value="1"/>
</dbReference>
<name>A0A9P6LUG0_9FUNG</name>
<dbReference type="CDD" id="cd00024">
    <property type="entry name" value="CD_CSD"/>
    <property type="match status" value="1"/>
</dbReference>
<evidence type="ECO:0000259" key="1">
    <source>
        <dbReference type="PROSITE" id="PS50013"/>
    </source>
</evidence>
<feature type="non-terminal residue" evidence="2">
    <location>
        <position position="148"/>
    </location>
</feature>
<dbReference type="Gene3D" id="2.40.50.40">
    <property type="match status" value="1"/>
</dbReference>
<dbReference type="PROSITE" id="PS50013">
    <property type="entry name" value="CHROMO_2"/>
    <property type="match status" value="1"/>
</dbReference>
<dbReference type="OrthoDB" id="10267344at2759"/>
<sequence>YMTKVVFPAANERARDTQQRMIDKFNATVLHNIYPDGAVVMVLDPIRGNKLDPKYEGPYTVVKQGRNGTYTLRDTTGDILPRKYVASQLKLTLAEALDPNAYVIASIEEHRPPKPSIGRIEHEYLVHWKGYSTKDNTWEPYSHFIDTK</sequence>
<dbReference type="InterPro" id="IPR023780">
    <property type="entry name" value="Chromo_domain"/>
</dbReference>
<protein>
    <recommendedName>
        <fullName evidence="1">Chromo domain-containing protein</fullName>
    </recommendedName>
</protein>
<gene>
    <name evidence="2" type="ORF">BGZ65_000680</name>
</gene>
<reference evidence="2" key="1">
    <citation type="journal article" date="2020" name="Fungal Divers.">
        <title>Resolving the Mortierellaceae phylogeny through synthesis of multi-gene phylogenetics and phylogenomics.</title>
        <authorList>
            <person name="Vandepol N."/>
            <person name="Liber J."/>
            <person name="Desiro A."/>
            <person name="Na H."/>
            <person name="Kennedy M."/>
            <person name="Barry K."/>
            <person name="Grigoriev I.V."/>
            <person name="Miller A.N."/>
            <person name="O'Donnell K."/>
            <person name="Stajich J.E."/>
            <person name="Bonito G."/>
        </authorList>
    </citation>
    <scope>NUCLEOTIDE SEQUENCE</scope>
    <source>
        <strain evidence="2">MES-2147</strain>
    </source>
</reference>
<dbReference type="Pfam" id="PF00385">
    <property type="entry name" value="Chromo"/>
    <property type="match status" value="1"/>
</dbReference>
<accession>A0A9P6LUG0</accession>